<comment type="caution">
    <text evidence="1">The sequence shown here is derived from an EMBL/GenBank/DDBJ whole genome shotgun (WGS) entry which is preliminary data.</text>
</comment>
<dbReference type="AlphaFoldDB" id="A0A7Z0UXI4"/>
<accession>A0A7Z0UXI4</accession>
<protein>
    <submittedName>
        <fullName evidence="1">Uncharacterized protein</fullName>
    </submittedName>
</protein>
<reference evidence="1 2" key="1">
    <citation type="journal article" date="2016" name="Genome Biol. Evol.">
        <title>Comparative Genomic Analyses of the Moraxella catarrhalis Serosensitive and Seroresistant Lineages Demonstrate Their Independent Evolution.</title>
        <authorList>
            <person name="Earl J.P."/>
            <person name="de Vries S.P."/>
            <person name="Ahmed A."/>
            <person name="Powell E."/>
            <person name="Schultz M.P."/>
            <person name="Hermans P.W."/>
            <person name="Hill D.J."/>
            <person name="Zhou Z."/>
            <person name="Constantinidou C.I."/>
            <person name="Hu F.Z."/>
            <person name="Bootsma H.J."/>
            <person name="Ehrlich G.D."/>
        </authorList>
    </citation>
    <scope>NUCLEOTIDE SEQUENCE [LARGE SCALE GENOMIC DNA]</scope>
    <source>
        <strain evidence="1 2">Z7574</strain>
    </source>
</reference>
<sequence>MIFTNELLNYDNASNNIPANINGDQWRSKASDKFSFWCVMCHD</sequence>
<gene>
    <name evidence="1" type="ORF">AO382_1676</name>
</gene>
<evidence type="ECO:0000313" key="2">
    <source>
        <dbReference type="Proteomes" id="UP000078446"/>
    </source>
</evidence>
<name>A0A7Z0UXI4_MORCA</name>
<dbReference type="EMBL" id="LXHE01000016">
    <property type="protein sequence ID" value="OAV00079.1"/>
    <property type="molecule type" value="Genomic_DNA"/>
</dbReference>
<evidence type="ECO:0000313" key="1">
    <source>
        <dbReference type="EMBL" id="OAV00079.1"/>
    </source>
</evidence>
<dbReference type="Proteomes" id="UP000078446">
    <property type="component" value="Unassembled WGS sequence"/>
</dbReference>
<proteinExistence type="predicted"/>
<organism evidence="1 2">
    <name type="scientific">Moraxella catarrhalis</name>
    <name type="common">Branhamella catarrhalis</name>
    <dbReference type="NCBI Taxonomy" id="480"/>
    <lineage>
        <taxon>Bacteria</taxon>
        <taxon>Pseudomonadati</taxon>
        <taxon>Pseudomonadota</taxon>
        <taxon>Gammaproteobacteria</taxon>
        <taxon>Moraxellales</taxon>
        <taxon>Moraxellaceae</taxon>
        <taxon>Moraxella</taxon>
    </lineage>
</organism>